<accession>A0A1Y0I872</accession>
<protein>
    <submittedName>
        <fullName evidence="2">Amino acid ABC transporter periplasmic protein</fullName>
    </submittedName>
</protein>
<feature type="chain" id="PRO_5012891940" evidence="1">
    <location>
        <begin position="44"/>
        <end position="283"/>
    </location>
</feature>
<organism evidence="2 3">
    <name type="scientific">Oleiphilus messinensis</name>
    <dbReference type="NCBI Taxonomy" id="141451"/>
    <lineage>
        <taxon>Bacteria</taxon>
        <taxon>Pseudomonadati</taxon>
        <taxon>Pseudomonadota</taxon>
        <taxon>Gammaproteobacteria</taxon>
        <taxon>Oceanospirillales</taxon>
        <taxon>Oleiphilaceae</taxon>
        <taxon>Oleiphilus</taxon>
    </lineage>
</organism>
<dbReference type="Proteomes" id="UP000196027">
    <property type="component" value="Chromosome"/>
</dbReference>
<dbReference type="OrthoDB" id="8587856at2"/>
<dbReference type="Gene3D" id="3.40.190.10">
    <property type="entry name" value="Periplasmic binding protein-like II"/>
    <property type="match status" value="2"/>
</dbReference>
<proteinExistence type="predicted"/>
<evidence type="ECO:0000256" key="1">
    <source>
        <dbReference type="SAM" id="SignalP"/>
    </source>
</evidence>
<dbReference type="AlphaFoldDB" id="A0A1Y0I872"/>
<dbReference type="PANTHER" id="PTHR38834">
    <property type="entry name" value="PERIPLASMIC SUBSTRATE BINDING PROTEIN FAMILY 3"/>
    <property type="match status" value="1"/>
</dbReference>
<reference evidence="2 3" key="1">
    <citation type="submission" date="2017-05" db="EMBL/GenBank/DDBJ databases">
        <title>Genomic insights into alkan degradation activity of Oleiphilus messinensis.</title>
        <authorList>
            <person name="Kozyavkin S.A."/>
            <person name="Slesarev A.I."/>
            <person name="Golyshin P.N."/>
            <person name="Korzhenkov A."/>
            <person name="Golyshina O.N."/>
            <person name="Toshchakov S.V."/>
        </authorList>
    </citation>
    <scope>NUCLEOTIDE SEQUENCE [LARGE SCALE GENOMIC DNA]</scope>
    <source>
        <strain evidence="2 3">ME102</strain>
    </source>
</reference>
<dbReference type="RefSeq" id="WP_087461671.1">
    <property type="nucleotide sequence ID" value="NZ_CP021425.1"/>
</dbReference>
<dbReference type="EMBL" id="CP021425">
    <property type="protein sequence ID" value="ARU56707.1"/>
    <property type="molecule type" value="Genomic_DNA"/>
</dbReference>
<feature type="signal peptide" evidence="1">
    <location>
        <begin position="1"/>
        <end position="43"/>
    </location>
</feature>
<dbReference type="KEGG" id="ome:OLMES_2657"/>
<gene>
    <name evidence="2" type="ORF">OLMES_2657</name>
</gene>
<evidence type="ECO:0000313" key="2">
    <source>
        <dbReference type="EMBL" id="ARU56707.1"/>
    </source>
</evidence>
<evidence type="ECO:0000313" key="3">
    <source>
        <dbReference type="Proteomes" id="UP000196027"/>
    </source>
</evidence>
<keyword evidence="1" id="KW-0732">Signal</keyword>
<dbReference type="SUPFAM" id="SSF53850">
    <property type="entry name" value="Periplasmic binding protein-like II"/>
    <property type="match status" value="1"/>
</dbReference>
<keyword evidence="3" id="KW-1185">Reference proteome</keyword>
<sequence length="283" mass="31693">MIRFSLIYLRVGTPRHSLAFKPVLKRFAAVLVSLGLCAGSVFAAHGEVPPEAGAERASDFMFFLEDEPVYTSLQSSSPGFMLSVVNEMLKRMKKSASRQFLPWNRAQLLTMTTPNAVIFPLTRSKEREDKYLWICKILDVPVTFVTKARTGRTVDSFEEARNIRGIGVIIGTPQEVKLREENIPYITFNGKSLYGALSDNRVLALYTAIPEAAVGWRKGDHPGKLIFGPPLQTLPLWIAANKSSVDIDIRAWQKTLDGMQSDGSFARIFERYFETPYAQGPVK</sequence>
<dbReference type="PANTHER" id="PTHR38834:SF3">
    <property type="entry name" value="SOLUTE-BINDING PROTEIN FAMILY 3_N-TERMINAL DOMAIN-CONTAINING PROTEIN"/>
    <property type="match status" value="1"/>
</dbReference>
<name>A0A1Y0I872_9GAMM</name>